<proteinExistence type="predicted"/>
<dbReference type="InterPro" id="IPR015424">
    <property type="entry name" value="PyrdxlP-dep_Trfase"/>
</dbReference>
<dbReference type="AlphaFoldDB" id="A0A6L5YZJ1"/>
<dbReference type="PANTHER" id="PTHR30336">
    <property type="entry name" value="INNER MEMBRANE PROTEIN, PROBABLE PERMEASE"/>
    <property type="match status" value="1"/>
</dbReference>
<name>A0A6L5YZJ1_9RHOB</name>
<dbReference type="SUPFAM" id="SSF53383">
    <property type="entry name" value="PLP-dependent transferases"/>
    <property type="match status" value="1"/>
</dbReference>
<accession>A0A6L5YZJ1</accession>
<sequence>MILRPLLLVAAGFGVALAFVSLSALWQARGRLPERADVILVLGAATEIDGTLGRAAVARVETGVALWRQGRAPKLLFTGGPALPGFRAHGALMADLARRLGVPEAAIIVEDGAHSTLQNALLSRPLIPGAEVLLVTHGYHMARARLSLAWGGIRVTGYATPGPFTGVRDLLREALATPYNAGRVAAWHVLGWAGVGADLRLRMLAQAPGKRHHRG</sequence>
<evidence type="ECO:0000313" key="3">
    <source>
        <dbReference type="Proteomes" id="UP000474957"/>
    </source>
</evidence>
<dbReference type="GO" id="GO:0043164">
    <property type="term" value="P:Gram-negative-bacterium-type cell wall biogenesis"/>
    <property type="evidence" value="ECO:0007669"/>
    <property type="project" value="TreeGrafter"/>
</dbReference>
<protein>
    <recommendedName>
        <fullName evidence="1">DUF218 domain-containing protein</fullName>
    </recommendedName>
</protein>
<dbReference type="GO" id="GO:0005886">
    <property type="term" value="C:plasma membrane"/>
    <property type="evidence" value="ECO:0007669"/>
    <property type="project" value="TreeGrafter"/>
</dbReference>
<dbReference type="GO" id="GO:0000270">
    <property type="term" value="P:peptidoglycan metabolic process"/>
    <property type="evidence" value="ECO:0007669"/>
    <property type="project" value="TreeGrafter"/>
</dbReference>
<comment type="caution">
    <text evidence="2">The sequence shown here is derived from an EMBL/GenBank/DDBJ whole genome shotgun (WGS) entry which is preliminary data.</text>
</comment>
<dbReference type="RefSeq" id="WP_154445636.1">
    <property type="nucleotide sequence ID" value="NZ_WIND01000003.1"/>
</dbReference>
<dbReference type="Pfam" id="PF02698">
    <property type="entry name" value="DUF218"/>
    <property type="match status" value="1"/>
</dbReference>
<dbReference type="Proteomes" id="UP000474957">
    <property type="component" value="Unassembled WGS sequence"/>
</dbReference>
<evidence type="ECO:0000313" key="2">
    <source>
        <dbReference type="EMBL" id="MSU89144.1"/>
    </source>
</evidence>
<dbReference type="CDD" id="cd06259">
    <property type="entry name" value="YdcF-like"/>
    <property type="match status" value="1"/>
</dbReference>
<gene>
    <name evidence="2" type="ORF">GE300_05845</name>
</gene>
<dbReference type="PANTHER" id="PTHR30336:SF4">
    <property type="entry name" value="ENVELOPE BIOGENESIS FACTOR ELYC"/>
    <property type="match status" value="1"/>
</dbReference>
<feature type="domain" description="DUF218" evidence="1">
    <location>
        <begin position="37"/>
        <end position="169"/>
    </location>
</feature>
<dbReference type="InterPro" id="IPR014729">
    <property type="entry name" value="Rossmann-like_a/b/a_fold"/>
</dbReference>
<dbReference type="EMBL" id="WIND01000003">
    <property type="protein sequence ID" value="MSU89144.1"/>
    <property type="molecule type" value="Genomic_DNA"/>
</dbReference>
<dbReference type="InterPro" id="IPR051599">
    <property type="entry name" value="Cell_Envelope_Assoc"/>
</dbReference>
<dbReference type="Gene3D" id="3.40.50.620">
    <property type="entry name" value="HUPs"/>
    <property type="match status" value="1"/>
</dbReference>
<keyword evidence="3" id="KW-1185">Reference proteome</keyword>
<dbReference type="InterPro" id="IPR003848">
    <property type="entry name" value="DUF218"/>
</dbReference>
<evidence type="ECO:0000259" key="1">
    <source>
        <dbReference type="Pfam" id="PF02698"/>
    </source>
</evidence>
<organism evidence="2 3">
    <name type="scientific">Halovulum marinum</name>
    <dbReference type="NCBI Taxonomy" id="2662447"/>
    <lineage>
        <taxon>Bacteria</taxon>
        <taxon>Pseudomonadati</taxon>
        <taxon>Pseudomonadota</taxon>
        <taxon>Alphaproteobacteria</taxon>
        <taxon>Rhodobacterales</taxon>
        <taxon>Paracoccaceae</taxon>
        <taxon>Halovulum</taxon>
    </lineage>
</organism>
<reference evidence="2 3" key="1">
    <citation type="submission" date="2019-10" db="EMBL/GenBank/DDBJ databases">
        <title>Cognatihalovulum marinum gen. nov. sp. nov., a new member of the family Rhodobacteraceae isolated from deep seawater of the Northwest Indian Ocean.</title>
        <authorList>
            <person name="Ruan C."/>
            <person name="Wang J."/>
            <person name="Zheng X."/>
            <person name="Song L."/>
            <person name="Zhu Y."/>
            <person name="Huang Y."/>
            <person name="Lu Z."/>
            <person name="Du W."/>
            <person name="Huang L."/>
            <person name="Dai X."/>
        </authorList>
    </citation>
    <scope>NUCLEOTIDE SEQUENCE [LARGE SCALE GENOMIC DNA]</scope>
    <source>
        <strain evidence="2 3">2CG4</strain>
    </source>
</reference>